<keyword evidence="5" id="KW-1185">Reference proteome</keyword>
<dbReference type="Gene3D" id="2.120.10.70">
    <property type="entry name" value="Fucose-specific lectin"/>
    <property type="match status" value="1"/>
</dbReference>
<feature type="transmembrane region" description="Helical" evidence="2">
    <location>
        <begin position="380"/>
        <end position="401"/>
    </location>
</feature>
<evidence type="ECO:0000256" key="1">
    <source>
        <dbReference type="SAM" id="MobiDB-lite"/>
    </source>
</evidence>
<keyword evidence="2" id="KW-1133">Transmembrane helix</keyword>
<protein>
    <recommendedName>
        <fullName evidence="6">Fucose-specific lectin</fullName>
    </recommendedName>
</protein>
<sequence length="518" mass="56142">MTRSFKCLLGAILLLSSPASCLTAWWTDLSPHVAMQDPATGNLLYSACNSNSTPIFPDDGLNAFKLQRKPRNGTSLTAAGWYDVEAATTVASIFYQTDDGAIVNGYFVCNFATGHYNIKGEYLISSTASVESIHSETGLAVELLGAEDGYRVFFHDEDKKVNVMSYTTKTDWQLQGAISQDPVGGMALTSVHSGQSNISVVYPKDSENFEISRFFKDETWHLVNGKTNASDVLLNSSIQPNFTLPAYASNLTGLGVTVNHTYVRSIFYIGTDAKLHQVSNVDWEWKLMPDRESSIWPVADAVDGPFAATSNFDTNEAWVWYRSNGSLVQLYQGTDGLWTQATTVPSVNTTKSLETEPNGNATPTASPTGKSIVMSTGAKAGIGIGVAVGVLALAGVGFLLFQRRRRQQAAAAEAARLKEAEAMTLNGRGGPYAETWGSVSPTEKYGSELVEADAVGTTAPQELMDTTERYELVGEGHWREMDATGQNPARRSIGGWREAQAQDKGCKAIRNEVVDQTR</sequence>
<dbReference type="AlphaFoldDB" id="A0AA37UKX6"/>
<evidence type="ECO:0000313" key="4">
    <source>
        <dbReference type="EMBL" id="GKT50776.1"/>
    </source>
</evidence>
<dbReference type="EMBL" id="BQXU01000040">
    <property type="protein sequence ID" value="GKT50776.1"/>
    <property type="molecule type" value="Genomic_DNA"/>
</dbReference>
<dbReference type="RefSeq" id="XP_049133126.1">
    <property type="nucleotide sequence ID" value="XM_049277169.1"/>
</dbReference>
<keyword evidence="2" id="KW-0812">Transmembrane</keyword>
<proteinExistence type="predicted"/>
<evidence type="ECO:0000256" key="2">
    <source>
        <dbReference type="SAM" id="Phobius"/>
    </source>
</evidence>
<feature type="signal peptide" evidence="3">
    <location>
        <begin position="1"/>
        <end position="23"/>
    </location>
</feature>
<gene>
    <name evidence="4" type="ORF">ColSpa_10957</name>
</gene>
<feature type="chain" id="PRO_5041337783" description="Fucose-specific lectin" evidence="3">
    <location>
        <begin position="24"/>
        <end position="518"/>
    </location>
</feature>
<reference evidence="4 5" key="1">
    <citation type="submission" date="2022-03" db="EMBL/GenBank/DDBJ databases">
        <title>Genome data of Colletotrichum spp.</title>
        <authorList>
            <person name="Utami Y.D."/>
            <person name="Hiruma K."/>
        </authorList>
    </citation>
    <scope>NUCLEOTIDE SEQUENCE [LARGE SCALE GENOMIC DNA]</scope>
    <source>
        <strain evidence="4 5">MAFF 239500</strain>
    </source>
</reference>
<accession>A0AA37UKX6</accession>
<keyword evidence="2" id="KW-0472">Membrane</keyword>
<comment type="caution">
    <text evidence="4">The sequence shown here is derived from an EMBL/GenBank/DDBJ whole genome shotgun (WGS) entry which is preliminary data.</text>
</comment>
<feature type="region of interest" description="Disordered" evidence="1">
    <location>
        <begin position="479"/>
        <end position="504"/>
    </location>
</feature>
<keyword evidence="3" id="KW-0732">Signal</keyword>
<evidence type="ECO:0000256" key="3">
    <source>
        <dbReference type="SAM" id="SignalP"/>
    </source>
</evidence>
<organism evidence="4 5">
    <name type="scientific">Colletotrichum spaethianum</name>
    <dbReference type="NCBI Taxonomy" id="700344"/>
    <lineage>
        <taxon>Eukaryota</taxon>
        <taxon>Fungi</taxon>
        <taxon>Dikarya</taxon>
        <taxon>Ascomycota</taxon>
        <taxon>Pezizomycotina</taxon>
        <taxon>Sordariomycetes</taxon>
        <taxon>Hypocreomycetidae</taxon>
        <taxon>Glomerellales</taxon>
        <taxon>Glomerellaceae</taxon>
        <taxon>Colletotrichum</taxon>
        <taxon>Colletotrichum spaethianum species complex</taxon>
    </lineage>
</organism>
<dbReference type="GeneID" id="73331759"/>
<evidence type="ECO:0008006" key="6">
    <source>
        <dbReference type="Google" id="ProtNLM"/>
    </source>
</evidence>
<dbReference type="Proteomes" id="UP001055115">
    <property type="component" value="Unassembled WGS sequence"/>
</dbReference>
<dbReference type="SUPFAM" id="SSF89372">
    <property type="entry name" value="Fucose-specific lectin"/>
    <property type="match status" value="1"/>
</dbReference>
<name>A0AA37UKX6_9PEZI</name>
<evidence type="ECO:0000313" key="5">
    <source>
        <dbReference type="Proteomes" id="UP001055115"/>
    </source>
</evidence>